<dbReference type="Pfam" id="PF00326">
    <property type="entry name" value="Peptidase_S9"/>
    <property type="match status" value="1"/>
</dbReference>
<dbReference type="GO" id="GO:0004252">
    <property type="term" value="F:serine-type endopeptidase activity"/>
    <property type="evidence" value="ECO:0007669"/>
    <property type="project" value="TreeGrafter"/>
</dbReference>
<keyword evidence="1" id="KW-0378">Hydrolase</keyword>
<dbReference type="Proteomes" id="UP000675284">
    <property type="component" value="Unassembled WGS sequence"/>
</dbReference>
<dbReference type="EMBL" id="JAGSOT010000046">
    <property type="protein sequence ID" value="MBR7797205.1"/>
    <property type="molecule type" value="Genomic_DNA"/>
</dbReference>
<dbReference type="PANTHER" id="PTHR42776">
    <property type="entry name" value="SERINE PEPTIDASE S9 FAMILY MEMBER"/>
    <property type="match status" value="1"/>
</dbReference>
<dbReference type="GO" id="GO:0006508">
    <property type="term" value="P:proteolysis"/>
    <property type="evidence" value="ECO:0007669"/>
    <property type="project" value="InterPro"/>
</dbReference>
<reference evidence="3" key="1">
    <citation type="submission" date="2021-04" db="EMBL/GenBank/DDBJ databases">
        <title>Isolation and polyphasic classification of algal microorganism.</title>
        <authorList>
            <person name="Wang S."/>
        </authorList>
    </citation>
    <scope>NUCLEOTIDE SEQUENCE</scope>
    <source>
        <strain evidence="3">720a</strain>
    </source>
</reference>
<gene>
    <name evidence="3" type="ORF">KCX74_14290</name>
</gene>
<dbReference type="InterPro" id="IPR001375">
    <property type="entry name" value="Peptidase_S9_cat"/>
</dbReference>
<dbReference type="AlphaFoldDB" id="A0A941IDJ9"/>
<accession>A0A941IDJ9</accession>
<keyword evidence="4" id="KW-1185">Reference proteome</keyword>
<proteinExistence type="predicted"/>
<dbReference type="PANTHER" id="PTHR42776:SF27">
    <property type="entry name" value="DIPEPTIDYL PEPTIDASE FAMILY MEMBER 6"/>
    <property type="match status" value="1"/>
</dbReference>
<dbReference type="Gene3D" id="2.120.10.30">
    <property type="entry name" value="TolB, C-terminal domain"/>
    <property type="match status" value="1"/>
</dbReference>
<dbReference type="RefSeq" id="WP_166530646.1">
    <property type="nucleotide sequence ID" value="NZ_JAGSOT010000046.1"/>
</dbReference>
<evidence type="ECO:0000313" key="3">
    <source>
        <dbReference type="EMBL" id="MBR7797205.1"/>
    </source>
</evidence>
<dbReference type="SUPFAM" id="SSF69304">
    <property type="entry name" value="Tricorn protease N-terminal domain"/>
    <property type="match status" value="1"/>
</dbReference>
<evidence type="ECO:0000313" key="4">
    <source>
        <dbReference type="Proteomes" id="UP000675284"/>
    </source>
</evidence>
<organism evidence="3 4">
    <name type="scientific">Virgibacillus salarius</name>
    <dbReference type="NCBI Taxonomy" id="447199"/>
    <lineage>
        <taxon>Bacteria</taxon>
        <taxon>Bacillati</taxon>
        <taxon>Bacillota</taxon>
        <taxon>Bacilli</taxon>
        <taxon>Bacillales</taxon>
        <taxon>Bacillaceae</taxon>
        <taxon>Virgibacillus</taxon>
    </lineage>
</organism>
<name>A0A941IDJ9_9BACI</name>
<evidence type="ECO:0000256" key="1">
    <source>
        <dbReference type="ARBA" id="ARBA00022801"/>
    </source>
</evidence>
<dbReference type="SUPFAM" id="SSF53474">
    <property type="entry name" value="alpha/beta-Hydrolases"/>
    <property type="match status" value="1"/>
</dbReference>
<dbReference type="InterPro" id="IPR029058">
    <property type="entry name" value="AB_hydrolase_fold"/>
</dbReference>
<feature type="domain" description="Peptidase S9 prolyl oligopeptidase catalytic" evidence="2">
    <location>
        <begin position="389"/>
        <end position="594"/>
    </location>
</feature>
<comment type="caution">
    <text evidence="3">The sequence shown here is derived from an EMBL/GenBank/DDBJ whole genome shotgun (WGS) entry which is preliminary data.</text>
</comment>
<dbReference type="Gene3D" id="3.40.50.1820">
    <property type="entry name" value="alpha/beta hydrolase"/>
    <property type="match status" value="1"/>
</dbReference>
<dbReference type="InterPro" id="IPR011042">
    <property type="entry name" value="6-blade_b-propeller_TolB-like"/>
</dbReference>
<evidence type="ECO:0000259" key="2">
    <source>
        <dbReference type="Pfam" id="PF00326"/>
    </source>
</evidence>
<sequence length="596" mass="68128">MLNFPKPTVEQFFRTYTITNFTVSGDEKRLIFTSNLNGKMNLWAMDLPDTFPYLFAHHDEACSFIKVDPNNRFVLAGFDKDGDENHHIYALPAEGGLPQPLVTGEASEKYFFSHLSEDGERLYYMTSEDNPSFLNARVRDLRTDTDQLIHEGEESLTELAAVSKDEEAYVYLCSFANTYVTGYVKSGENKNYLTPNPDKVHVVFDPIFTDNQTIYFLTDYESEYSYLAKFDLGSKQFSKVLTIENESIQLLKWHKENQCFYLITEKGVTDVMYRYEVASGKLHTLKSPVDVIDQCHVTTSGSIFLLGRSATVPSNIFQSVDGEDWQQLTNNGVLGVKNEDMVEPEIVNYSSYDGMEIEALLFKAHPEYDNGHTIFWPHGGPQASERKMFRSMFQCFLNRGYSIFAPNFRGSTGYGASFVKMVEQDWGEGPRLDCVAGVEWLVNNKISTREKLFLVGGSYGGYMALLLHGRHSEYFKAVVDIFGPSDLFTFVNSVPPHWKPLMERWLGDPIRDEERFTKDSPVTYLDGMTKPMLVIQGAKDPRVVKEESDQIVAKLKKQGRDVEYLVLEDEGHGFAKKENEINVYKRMLDFLDQHQS</sequence>
<protein>
    <submittedName>
        <fullName evidence="3">S9 family peptidase</fullName>
    </submittedName>
</protein>